<keyword evidence="3" id="KW-0411">Iron-sulfur</keyword>
<dbReference type="EMBL" id="JAFBDQ010000019">
    <property type="protein sequence ID" value="MBM7557873.1"/>
    <property type="molecule type" value="Genomic_DNA"/>
</dbReference>
<dbReference type="Pfam" id="PF06050">
    <property type="entry name" value="HGD-D"/>
    <property type="match status" value="1"/>
</dbReference>
<accession>A0A939BQ96</accession>
<proteinExistence type="inferred from homology"/>
<keyword evidence="3" id="KW-0479">Metal-binding</keyword>
<dbReference type="GO" id="GO:0016836">
    <property type="term" value="F:hydro-lyase activity"/>
    <property type="evidence" value="ECO:0007669"/>
    <property type="project" value="UniProtKB-ARBA"/>
</dbReference>
<dbReference type="Proteomes" id="UP000774000">
    <property type="component" value="Unassembled WGS sequence"/>
</dbReference>
<name>A0A939BQ96_9FIRM</name>
<reference evidence="4" key="1">
    <citation type="submission" date="2021-01" db="EMBL/GenBank/DDBJ databases">
        <title>Genomic Encyclopedia of Type Strains, Phase IV (KMG-IV): sequencing the most valuable type-strain genomes for metagenomic binning, comparative biology and taxonomic classification.</title>
        <authorList>
            <person name="Goeker M."/>
        </authorList>
    </citation>
    <scope>NUCLEOTIDE SEQUENCE</scope>
    <source>
        <strain evidence="4">DSM 23230</strain>
    </source>
</reference>
<evidence type="ECO:0000256" key="2">
    <source>
        <dbReference type="ARBA" id="ARBA00005806"/>
    </source>
</evidence>
<evidence type="ECO:0000256" key="1">
    <source>
        <dbReference type="ARBA" id="ARBA00001966"/>
    </source>
</evidence>
<dbReference type="Gene3D" id="3.40.50.11890">
    <property type="match status" value="1"/>
</dbReference>
<dbReference type="PANTHER" id="PTHR30548:SF3">
    <property type="entry name" value="2-HYDROXYACYL-COA DEHYDRATASE"/>
    <property type="match status" value="1"/>
</dbReference>
<keyword evidence="5" id="KW-1185">Reference proteome</keyword>
<dbReference type="PANTHER" id="PTHR30548">
    <property type="entry name" value="2-HYDROXYGLUTARYL-COA DEHYDRATASE, D-COMPONENT-RELATED"/>
    <property type="match status" value="1"/>
</dbReference>
<dbReference type="InterPro" id="IPR010327">
    <property type="entry name" value="FldB/FldC_alpha/beta"/>
</dbReference>
<gene>
    <name evidence="4" type="ORF">JOC47_002741</name>
</gene>
<keyword evidence="3" id="KW-0408">Iron</keyword>
<protein>
    <submittedName>
        <fullName evidence="4">Benzoyl-CoA reductase/2-hydroxyglutaryl-CoA dehydratase subunit BcrC/BadD/HgdB</fullName>
    </submittedName>
</protein>
<evidence type="ECO:0000313" key="5">
    <source>
        <dbReference type="Proteomes" id="UP000774000"/>
    </source>
</evidence>
<dbReference type="AlphaFoldDB" id="A0A939BQ96"/>
<comment type="cofactor">
    <cofactor evidence="1">
        <name>[4Fe-4S] cluster</name>
        <dbReference type="ChEBI" id="CHEBI:49883"/>
    </cofactor>
</comment>
<dbReference type="GO" id="GO:0051536">
    <property type="term" value="F:iron-sulfur cluster binding"/>
    <property type="evidence" value="ECO:0007669"/>
    <property type="project" value="UniProtKB-KW"/>
</dbReference>
<dbReference type="Gene3D" id="3.40.50.11900">
    <property type="match status" value="1"/>
</dbReference>
<sequence>MEKVGITTTIPVEVLFAVGHQPQDLNNLFITADDYAQYIELAEKDGFPKSSCAWIKGMYGACLENNINRVVSVVEGDCSDTEALNEVLQAKGIKTYPFAYPYEHDLESVQAAIDDFRELFSVSLDEVEAMRNRLNQVRALASEIDRLTWQENKATGFENHLYQINCSDFKGDIDSYEEELKNKISEIKTREPINRELRLGYIGVPPMTADIYEHVTEFSAHIVYNEVQREFTFPRYEQADNIYQQYLDYTYPYDLEFRLKEIKKEVAKRDLDGIIHYTQAFCHREIEDIIIKDELELPTLTIRGDKSRQLDSRMKLRLEAFLDMLGDMRGVN</sequence>
<comment type="similarity">
    <text evidence="2">Belongs to the FldB/FldC dehydratase alpha/beta subunit family.</text>
</comment>
<evidence type="ECO:0000256" key="3">
    <source>
        <dbReference type="ARBA" id="ARBA00023014"/>
    </source>
</evidence>
<comment type="caution">
    <text evidence="4">The sequence shown here is derived from an EMBL/GenBank/DDBJ whole genome shotgun (WGS) entry which is preliminary data.</text>
</comment>
<organism evidence="4 5">
    <name type="scientific">Halanaerobacter jeridensis</name>
    <dbReference type="NCBI Taxonomy" id="706427"/>
    <lineage>
        <taxon>Bacteria</taxon>
        <taxon>Bacillati</taxon>
        <taxon>Bacillota</taxon>
        <taxon>Clostridia</taxon>
        <taxon>Halanaerobiales</taxon>
        <taxon>Halobacteroidaceae</taxon>
        <taxon>Halanaerobacter</taxon>
    </lineage>
</organism>
<evidence type="ECO:0000313" key="4">
    <source>
        <dbReference type="EMBL" id="MBM7557873.1"/>
    </source>
</evidence>
<dbReference type="RefSeq" id="WP_204702730.1">
    <property type="nucleotide sequence ID" value="NZ_JAFBDQ010000019.1"/>
</dbReference>